<evidence type="ECO:0000313" key="5">
    <source>
        <dbReference type="RefSeq" id="XP_022094157.1"/>
    </source>
</evidence>
<accession>A0A8B7YNB2</accession>
<dbReference type="Pfam" id="PF07855">
    <property type="entry name" value="ATG101"/>
    <property type="match status" value="1"/>
</dbReference>
<evidence type="ECO:0000256" key="3">
    <source>
        <dbReference type="ARBA" id="ARBA00023006"/>
    </source>
</evidence>
<dbReference type="GO" id="GO:1990316">
    <property type="term" value="C:Atg1/ULK1 kinase complex"/>
    <property type="evidence" value="ECO:0007669"/>
    <property type="project" value="TreeGrafter"/>
</dbReference>
<dbReference type="OrthoDB" id="10259639at2759"/>
<dbReference type="GeneID" id="110981155"/>
<keyword evidence="3" id="KW-0072">Autophagy</keyword>
<dbReference type="PANTHER" id="PTHR13292">
    <property type="entry name" value="AUTOPHAGY-RELATED PROTEIN 101"/>
    <property type="match status" value="1"/>
</dbReference>
<proteinExistence type="inferred from homology"/>
<dbReference type="PANTHER" id="PTHR13292:SF0">
    <property type="entry name" value="AUTOPHAGY-RELATED PROTEIN 101"/>
    <property type="match status" value="1"/>
</dbReference>
<sequence>MNARSQTFEVSVEGRQVEEVVLSLLHTLLFHRTTGKFHYKQEGTYAIGTVGMVDVDCDFVDFTYVRCHSAELDRVLRKEVTAFRDSLRSSDGSLSNGQISLEFYQKKKNRWPFPDECIPWEVWTIQINNVTLSNEHERQLYREKLGEILGEKVICITEAMGRHDYLPKAPNQPLLDTVYDVSFPDVQPYLFKITHQTSGPANTSVGTTMRKLLRDTLAL</sequence>
<dbReference type="KEGG" id="aplc:110981155"/>
<dbReference type="GO" id="GO:0019901">
    <property type="term" value="F:protein kinase binding"/>
    <property type="evidence" value="ECO:0007669"/>
    <property type="project" value="TreeGrafter"/>
</dbReference>
<protein>
    <recommendedName>
        <fullName evidence="2">Autophagy-related protein 101</fullName>
    </recommendedName>
</protein>
<dbReference type="RefSeq" id="XP_022094157.1">
    <property type="nucleotide sequence ID" value="XM_022238465.1"/>
</dbReference>
<name>A0A8B7YNB2_ACAPL</name>
<evidence type="ECO:0000256" key="1">
    <source>
        <dbReference type="ARBA" id="ARBA00007130"/>
    </source>
</evidence>
<reference evidence="5" key="1">
    <citation type="submission" date="2025-08" db="UniProtKB">
        <authorList>
            <consortium name="RefSeq"/>
        </authorList>
    </citation>
    <scope>IDENTIFICATION</scope>
</reference>
<dbReference type="InterPro" id="IPR012445">
    <property type="entry name" value="ATG101"/>
</dbReference>
<dbReference type="CTD" id="60673"/>
<comment type="similarity">
    <text evidence="1">Belongs to the ATG101 family.</text>
</comment>
<dbReference type="GO" id="GO:0000045">
    <property type="term" value="P:autophagosome assembly"/>
    <property type="evidence" value="ECO:0007669"/>
    <property type="project" value="TreeGrafter"/>
</dbReference>
<evidence type="ECO:0000256" key="2">
    <source>
        <dbReference type="ARBA" id="ARBA00018874"/>
    </source>
</evidence>
<evidence type="ECO:0000313" key="4">
    <source>
        <dbReference type="Proteomes" id="UP000694845"/>
    </source>
</evidence>
<keyword evidence="4" id="KW-1185">Reference proteome</keyword>
<gene>
    <name evidence="5" type="primary">LOC110981155</name>
</gene>
<dbReference type="GO" id="GO:0000407">
    <property type="term" value="C:phagophore assembly site"/>
    <property type="evidence" value="ECO:0007669"/>
    <property type="project" value="TreeGrafter"/>
</dbReference>
<dbReference type="OMA" id="TMNCRSE"/>
<dbReference type="Proteomes" id="UP000694845">
    <property type="component" value="Unplaced"/>
</dbReference>
<dbReference type="AlphaFoldDB" id="A0A8B7YNB2"/>
<organism evidence="4 5">
    <name type="scientific">Acanthaster planci</name>
    <name type="common">Crown-of-thorns starfish</name>
    <dbReference type="NCBI Taxonomy" id="133434"/>
    <lineage>
        <taxon>Eukaryota</taxon>
        <taxon>Metazoa</taxon>
        <taxon>Echinodermata</taxon>
        <taxon>Eleutherozoa</taxon>
        <taxon>Asterozoa</taxon>
        <taxon>Asteroidea</taxon>
        <taxon>Valvatacea</taxon>
        <taxon>Valvatida</taxon>
        <taxon>Acanthasteridae</taxon>
        <taxon>Acanthaster</taxon>
    </lineage>
</organism>